<reference evidence="2 3" key="1">
    <citation type="journal article" date="2024" name="bioRxiv">
        <title>A reference genome for Trichogramma kaykai: A tiny desert-dwelling parasitoid wasp with competing sex-ratio distorters.</title>
        <authorList>
            <person name="Culotta J."/>
            <person name="Lindsey A.R."/>
        </authorList>
    </citation>
    <scope>NUCLEOTIDE SEQUENCE [LARGE SCALE GENOMIC DNA]</scope>
    <source>
        <strain evidence="2 3">KSX58</strain>
    </source>
</reference>
<name>A0ABD2VZ88_9HYME</name>
<proteinExistence type="predicted"/>
<evidence type="ECO:0000256" key="1">
    <source>
        <dbReference type="SAM" id="MobiDB-lite"/>
    </source>
</evidence>
<sequence length="79" mass="8612">MSLEVAEQLQPQRFPRAKLFRLSSEDEPSSRGKIGSAEGESRPESPLLLARDKSAATLLRVSTQSSALNANLGRQDSSR</sequence>
<feature type="region of interest" description="Disordered" evidence="1">
    <location>
        <begin position="16"/>
        <end position="47"/>
    </location>
</feature>
<accession>A0ABD2VZ88</accession>
<protein>
    <submittedName>
        <fullName evidence="2">Uncharacterized protein</fullName>
    </submittedName>
</protein>
<comment type="caution">
    <text evidence="2">The sequence shown here is derived from an EMBL/GenBank/DDBJ whole genome shotgun (WGS) entry which is preliminary data.</text>
</comment>
<organism evidence="2 3">
    <name type="scientific">Trichogramma kaykai</name>
    <dbReference type="NCBI Taxonomy" id="54128"/>
    <lineage>
        <taxon>Eukaryota</taxon>
        <taxon>Metazoa</taxon>
        <taxon>Ecdysozoa</taxon>
        <taxon>Arthropoda</taxon>
        <taxon>Hexapoda</taxon>
        <taxon>Insecta</taxon>
        <taxon>Pterygota</taxon>
        <taxon>Neoptera</taxon>
        <taxon>Endopterygota</taxon>
        <taxon>Hymenoptera</taxon>
        <taxon>Apocrita</taxon>
        <taxon>Proctotrupomorpha</taxon>
        <taxon>Chalcidoidea</taxon>
        <taxon>Trichogrammatidae</taxon>
        <taxon>Trichogramma</taxon>
    </lineage>
</organism>
<dbReference type="Proteomes" id="UP001627154">
    <property type="component" value="Unassembled WGS sequence"/>
</dbReference>
<evidence type="ECO:0000313" key="2">
    <source>
        <dbReference type="EMBL" id="KAL3386065.1"/>
    </source>
</evidence>
<gene>
    <name evidence="2" type="ORF">TKK_018287</name>
</gene>
<evidence type="ECO:0000313" key="3">
    <source>
        <dbReference type="Proteomes" id="UP001627154"/>
    </source>
</evidence>
<dbReference type="AlphaFoldDB" id="A0ABD2VZ88"/>
<dbReference type="EMBL" id="JBJJXI010000148">
    <property type="protein sequence ID" value="KAL3386065.1"/>
    <property type="molecule type" value="Genomic_DNA"/>
</dbReference>
<keyword evidence="3" id="KW-1185">Reference proteome</keyword>